<feature type="domain" description="Flavodoxin-like" evidence="3">
    <location>
        <begin position="7"/>
        <end position="170"/>
    </location>
</feature>
<dbReference type="InterPro" id="IPR008254">
    <property type="entry name" value="Flavodoxin/NO_synth"/>
</dbReference>
<dbReference type="InterPro" id="IPR026816">
    <property type="entry name" value="Flavodoxin_dom"/>
</dbReference>
<keyword evidence="1" id="KW-0285">Flavoprotein</keyword>
<dbReference type="PROSITE" id="PS50902">
    <property type="entry name" value="FLAVODOXIN_LIKE"/>
    <property type="match status" value="1"/>
</dbReference>
<organism evidence="4 5">
    <name type="scientific">Roseibium denhamense</name>
    <dbReference type="NCBI Taxonomy" id="76305"/>
    <lineage>
        <taxon>Bacteria</taxon>
        <taxon>Pseudomonadati</taxon>
        <taxon>Pseudomonadota</taxon>
        <taxon>Alphaproteobacteria</taxon>
        <taxon>Hyphomicrobiales</taxon>
        <taxon>Stappiaceae</taxon>
        <taxon>Roseibium</taxon>
    </lineage>
</organism>
<dbReference type="EMBL" id="FXTT01000002">
    <property type="protein sequence ID" value="SMP18937.1"/>
    <property type="molecule type" value="Genomic_DNA"/>
</dbReference>
<proteinExistence type="predicted"/>
<evidence type="ECO:0000313" key="4">
    <source>
        <dbReference type="EMBL" id="SMP18937.1"/>
    </source>
</evidence>
<dbReference type="PANTHER" id="PTHR38030">
    <property type="entry name" value="PROTOPORPHYRINOGEN IX DEHYDROGENASE [MENAQUINONE]"/>
    <property type="match status" value="1"/>
</dbReference>
<evidence type="ECO:0000256" key="2">
    <source>
        <dbReference type="ARBA" id="ARBA00022643"/>
    </source>
</evidence>
<evidence type="ECO:0000313" key="5">
    <source>
        <dbReference type="Proteomes" id="UP001157914"/>
    </source>
</evidence>
<reference evidence="4 5" key="1">
    <citation type="submission" date="2017-05" db="EMBL/GenBank/DDBJ databases">
        <authorList>
            <person name="Varghese N."/>
            <person name="Submissions S."/>
        </authorList>
    </citation>
    <scope>NUCLEOTIDE SEQUENCE [LARGE SCALE GENOMIC DNA]</scope>
    <source>
        <strain evidence="4 5">DSM 15949</strain>
    </source>
</reference>
<dbReference type="InterPro" id="IPR052200">
    <property type="entry name" value="Protoporphyrinogen_IX_DH"/>
</dbReference>
<dbReference type="InterPro" id="IPR029039">
    <property type="entry name" value="Flavoprotein-like_sf"/>
</dbReference>
<dbReference type="Pfam" id="PF12724">
    <property type="entry name" value="Flavodoxin_5"/>
    <property type="match status" value="1"/>
</dbReference>
<gene>
    <name evidence="4" type="ORF">SAMN06265374_1982</name>
</gene>
<dbReference type="Proteomes" id="UP001157914">
    <property type="component" value="Unassembled WGS sequence"/>
</dbReference>
<evidence type="ECO:0000259" key="3">
    <source>
        <dbReference type="PROSITE" id="PS50902"/>
    </source>
</evidence>
<keyword evidence="2" id="KW-0288">FMN</keyword>
<protein>
    <submittedName>
        <fullName evidence="4">Menaquinone-dependent protoporphyrinogen oxidase</fullName>
    </submittedName>
</protein>
<keyword evidence="5" id="KW-1185">Reference proteome</keyword>
<dbReference type="Gene3D" id="3.40.50.360">
    <property type="match status" value="1"/>
</dbReference>
<dbReference type="PANTHER" id="PTHR38030:SF2">
    <property type="entry name" value="PROTOPORPHYRINOGEN IX DEHYDROGENASE [QUINONE]"/>
    <property type="match status" value="1"/>
</dbReference>
<accession>A0ABY1NWB0</accession>
<comment type="caution">
    <text evidence="4">The sequence shown here is derived from an EMBL/GenBank/DDBJ whole genome shotgun (WGS) entry which is preliminary data.</text>
</comment>
<evidence type="ECO:0000256" key="1">
    <source>
        <dbReference type="ARBA" id="ARBA00022630"/>
    </source>
</evidence>
<name>A0ABY1NWB0_9HYPH</name>
<dbReference type="SUPFAM" id="SSF52218">
    <property type="entry name" value="Flavoproteins"/>
    <property type="match status" value="1"/>
</dbReference>
<sequence length="178" mass="19456">MGARVNYLIAYATTEGQTDKIAKFIAKILSQEGHEVRFHNVSDLSGGLSVSEYDRVIVAGSVHSGQHQADLQLFVFANREQLGAKPGMLISVSLAAAFPDTADEAKGYADTFLEAAHWKPAQTVLIAGAVKPGLYDWFEKSALLEGDLAAHVNEDLEETREFTDWNALTEQVSEFARL</sequence>